<dbReference type="Gene3D" id="3.30.70.80">
    <property type="entry name" value="Peptidase S8 propeptide/proteinase inhibitor I9"/>
    <property type="match status" value="1"/>
</dbReference>
<dbReference type="InterPro" id="IPR050131">
    <property type="entry name" value="Peptidase_S8_subtilisin-like"/>
</dbReference>
<feature type="domain" description="Peptidase S8/S53" evidence="7">
    <location>
        <begin position="133"/>
        <end position="379"/>
    </location>
</feature>
<feature type="domain" description="Inhibitor I9" evidence="8">
    <location>
        <begin position="17"/>
        <end position="99"/>
    </location>
</feature>
<keyword evidence="3 5" id="KW-0378">Hydrolase</keyword>
<accession>A0A1E4RF04</accession>
<evidence type="ECO:0000256" key="1">
    <source>
        <dbReference type="ARBA" id="ARBA00011073"/>
    </source>
</evidence>
<dbReference type="AlphaFoldDB" id="A0A1E4RF04"/>
<dbReference type="GO" id="GO:0006508">
    <property type="term" value="P:proteolysis"/>
    <property type="evidence" value="ECO:0007669"/>
    <property type="project" value="UniProtKB-KW"/>
</dbReference>
<dbReference type="InterPro" id="IPR034193">
    <property type="entry name" value="PCSK9_ProteinaseK-like"/>
</dbReference>
<dbReference type="PROSITE" id="PS00137">
    <property type="entry name" value="SUBTILASE_HIS"/>
    <property type="match status" value="1"/>
</dbReference>
<dbReference type="InterPro" id="IPR000209">
    <property type="entry name" value="Peptidase_S8/S53_dom"/>
</dbReference>
<dbReference type="PROSITE" id="PS00136">
    <property type="entry name" value="SUBTILASE_ASP"/>
    <property type="match status" value="1"/>
</dbReference>
<dbReference type="InterPro" id="IPR023828">
    <property type="entry name" value="Peptidase_S8_Ser-AS"/>
</dbReference>
<keyword evidence="2 5" id="KW-0645">Protease</keyword>
<name>A0A1E4RF04_9ASCO</name>
<evidence type="ECO:0000313" key="9">
    <source>
        <dbReference type="EMBL" id="ODV65796.1"/>
    </source>
</evidence>
<sequence>MAPILSKVSADRIVPNRYIIVFKDGLSTAQVEKHQQWISTHHKNMYNDMNIESTPFLLLFFNIGESFGGYFGYFNDELIKLIQLNPLVKFIERDAIMQIDEFDTQKDATWGLARLSQRELSPSTDYLYDNDGGEGVTAYVLDTGIKVEHSEFEGRASWGEAVPFPHIKSDDNGHGTHCAGIIGSKTYGVAKKVELVAVSVMNALGSGFTSDIIKGIEFVVDEHKEKVKTKRKGYKGSTVNMSLRGGVTDALDLATNAGSEAGLHIAVAAGNDDSDACEFSPARASGPITVGASDNADNRAYFSNWGRCVDIFAPGVDILSTHVRSDTALSSGTSMASPHVAGLLSYFLSLYPDINSEYATGENGLLDSKSLKSKVIKYATKGVIQGITDGDSPNLLAFNGAGGNLTDFWSFTRNARQEQKSNTTGWRLTTEVLAEVFGPN</sequence>
<dbReference type="Pfam" id="PF00082">
    <property type="entry name" value="Peptidase_S8"/>
    <property type="match status" value="1"/>
</dbReference>
<dbReference type="InterPro" id="IPR015500">
    <property type="entry name" value="Peptidase_S8_subtilisin-rel"/>
</dbReference>
<evidence type="ECO:0000256" key="2">
    <source>
        <dbReference type="ARBA" id="ARBA00022670"/>
    </source>
</evidence>
<dbReference type="Proteomes" id="UP000095085">
    <property type="component" value="Unassembled WGS sequence"/>
</dbReference>
<dbReference type="OrthoDB" id="206201at2759"/>
<evidence type="ECO:0000256" key="4">
    <source>
        <dbReference type="ARBA" id="ARBA00022825"/>
    </source>
</evidence>
<dbReference type="InterPro" id="IPR023827">
    <property type="entry name" value="Peptidase_S8_Asp-AS"/>
</dbReference>
<dbReference type="STRING" id="984485.A0A1E4RF04"/>
<dbReference type="Pfam" id="PF05922">
    <property type="entry name" value="Inhibitor_I9"/>
    <property type="match status" value="1"/>
</dbReference>
<keyword evidence="10" id="KW-1185">Reference proteome</keyword>
<reference evidence="10" key="1">
    <citation type="submission" date="2016-05" db="EMBL/GenBank/DDBJ databases">
        <title>Comparative genomics of biotechnologically important yeasts.</title>
        <authorList>
            <consortium name="DOE Joint Genome Institute"/>
            <person name="Riley R."/>
            <person name="Haridas S."/>
            <person name="Wolfe K.H."/>
            <person name="Lopes M.R."/>
            <person name="Hittinger C.T."/>
            <person name="Goker M."/>
            <person name="Salamov A."/>
            <person name="Wisecaver J."/>
            <person name="Long T.M."/>
            <person name="Aerts A.L."/>
            <person name="Barry K."/>
            <person name="Choi C."/>
            <person name="Clum A."/>
            <person name="Coughlan A.Y."/>
            <person name="Deshpande S."/>
            <person name="Douglass A.P."/>
            <person name="Hanson S.J."/>
            <person name="Klenk H.-P."/>
            <person name="Labutti K."/>
            <person name="Lapidus A."/>
            <person name="Lindquist E."/>
            <person name="Lipzen A."/>
            <person name="Meier-Kolthoff J.P."/>
            <person name="Ohm R.A."/>
            <person name="Otillar R.P."/>
            <person name="Pangilinan J."/>
            <person name="Peng Y."/>
            <person name="Rokas A."/>
            <person name="Rosa C.A."/>
            <person name="Scheuner C."/>
            <person name="Sibirny A.A."/>
            <person name="Slot J.C."/>
            <person name="Stielow J.B."/>
            <person name="Sun H."/>
            <person name="Kurtzman C.P."/>
            <person name="Blackwell M."/>
            <person name="Grigoriev I.V."/>
            <person name="Jeffries T.W."/>
        </authorList>
    </citation>
    <scope>NUCLEOTIDE SEQUENCE [LARGE SCALE GENOMIC DNA]</scope>
    <source>
        <strain evidence="10">NRRL Y-1933</strain>
    </source>
</reference>
<evidence type="ECO:0000259" key="7">
    <source>
        <dbReference type="Pfam" id="PF00082"/>
    </source>
</evidence>
<keyword evidence="4 5" id="KW-0720">Serine protease</keyword>
<dbReference type="SUPFAM" id="SSF54897">
    <property type="entry name" value="Protease propeptides/inhibitors"/>
    <property type="match status" value="1"/>
</dbReference>
<dbReference type="CDD" id="cd04077">
    <property type="entry name" value="Peptidases_S8_PCSK9_ProteinaseK_like"/>
    <property type="match status" value="1"/>
</dbReference>
<dbReference type="PROSITE" id="PS00138">
    <property type="entry name" value="SUBTILASE_SER"/>
    <property type="match status" value="1"/>
</dbReference>
<feature type="active site" description="Charge relay system" evidence="5">
    <location>
        <position position="174"/>
    </location>
</feature>
<evidence type="ECO:0000259" key="8">
    <source>
        <dbReference type="Pfam" id="PF05922"/>
    </source>
</evidence>
<dbReference type="EMBL" id="KV454544">
    <property type="protein sequence ID" value="ODV65796.1"/>
    <property type="molecule type" value="Genomic_DNA"/>
</dbReference>
<evidence type="ECO:0000256" key="3">
    <source>
        <dbReference type="ARBA" id="ARBA00022801"/>
    </source>
</evidence>
<dbReference type="InterPro" id="IPR036852">
    <property type="entry name" value="Peptidase_S8/S53_dom_sf"/>
</dbReference>
<dbReference type="PRINTS" id="PR00723">
    <property type="entry name" value="SUBTILISIN"/>
</dbReference>
<feature type="active site" description="Charge relay system" evidence="5">
    <location>
        <position position="142"/>
    </location>
</feature>
<protein>
    <submittedName>
        <fullName evidence="9">Subtilisin-like protein</fullName>
    </submittedName>
</protein>
<organism evidence="9 10">
    <name type="scientific">Hyphopichia burtonii NRRL Y-1933</name>
    <dbReference type="NCBI Taxonomy" id="984485"/>
    <lineage>
        <taxon>Eukaryota</taxon>
        <taxon>Fungi</taxon>
        <taxon>Dikarya</taxon>
        <taxon>Ascomycota</taxon>
        <taxon>Saccharomycotina</taxon>
        <taxon>Pichiomycetes</taxon>
        <taxon>Debaryomycetaceae</taxon>
        <taxon>Hyphopichia</taxon>
    </lineage>
</organism>
<dbReference type="GO" id="GO:0004252">
    <property type="term" value="F:serine-type endopeptidase activity"/>
    <property type="evidence" value="ECO:0007669"/>
    <property type="project" value="UniProtKB-UniRule"/>
</dbReference>
<dbReference type="Gene3D" id="3.40.50.200">
    <property type="entry name" value="Peptidase S8/S53 domain"/>
    <property type="match status" value="1"/>
</dbReference>
<dbReference type="InterPro" id="IPR010259">
    <property type="entry name" value="S8pro/Inhibitor_I9"/>
</dbReference>
<dbReference type="InterPro" id="IPR022398">
    <property type="entry name" value="Peptidase_S8_His-AS"/>
</dbReference>
<feature type="active site" description="Charge relay system" evidence="5">
    <location>
        <position position="334"/>
    </location>
</feature>
<proteinExistence type="inferred from homology"/>
<dbReference type="PANTHER" id="PTHR43806">
    <property type="entry name" value="PEPTIDASE S8"/>
    <property type="match status" value="1"/>
</dbReference>
<evidence type="ECO:0000256" key="6">
    <source>
        <dbReference type="RuleBase" id="RU003355"/>
    </source>
</evidence>
<comment type="similarity">
    <text evidence="1 5 6">Belongs to the peptidase S8 family.</text>
</comment>
<evidence type="ECO:0000313" key="10">
    <source>
        <dbReference type="Proteomes" id="UP000095085"/>
    </source>
</evidence>
<dbReference type="SUPFAM" id="SSF52743">
    <property type="entry name" value="Subtilisin-like"/>
    <property type="match status" value="1"/>
</dbReference>
<dbReference type="FunFam" id="3.40.50.200:FF:000007">
    <property type="entry name" value="Subtilisin-like serine protease"/>
    <property type="match status" value="1"/>
</dbReference>
<dbReference type="InterPro" id="IPR037045">
    <property type="entry name" value="S8pro/Inhibitor_I9_sf"/>
</dbReference>
<dbReference type="GeneID" id="30996936"/>
<evidence type="ECO:0000256" key="5">
    <source>
        <dbReference type="PROSITE-ProRule" id="PRU01240"/>
    </source>
</evidence>
<gene>
    <name evidence="9" type="ORF">HYPBUDRAFT_158599</name>
</gene>
<dbReference type="PROSITE" id="PS51892">
    <property type="entry name" value="SUBTILASE"/>
    <property type="match status" value="1"/>
</dbReference>
<dbReference type="PANTHER" id="PTHR43806:SF11">
    <property type="entry name" value="CEREVISIN-RELATED"/>
    <property type="match status" value="1"/>
</dbReference>
<dbReference type="RefSeq" id="XP_020074863.1">
    <property type="nucleotide sequence ID" value="XM_020222387.1"/>
</dbReference>